<dbReference type="EMBL" id="BNBD01000010">
    <property type="protein sequence ID" value="GHF59449.1"/>
    <property type="molecule type" value="Genomic_DNA"/>
</dbReference>
<protein>
    <submittedName>
        <fullName evidence="1">Uncharacterized protein</fullName>
    </submittedName>
</protein>
<keyword evidence="2" id="KW-1185">Reference proteome</keyword>
<sequence length="133" mass="14793">MGTKFIEVDASRKGEPGVEEGVKTIEVGGQTITAPIYVQRIDFDDLDPEVTEGLTTVKFAVTVTEEIEELTGEVDEDGSPRTELKEVQVPKWLEVDLGKESLEQYEKVMAPFFAAARETEAPVVPAPRKRRKK</sequence>
<dbReference type="AlphaFoldDB" id="A0A919B7I8"/>
<reference evidence="1" key="2">
    <citation type="submission" date="2020-09" db="EMBL/GenBank/DDBJ databases">
        <authorList>
            <person name="Sun Q."/>
            <person name="Ohkuma M."/>
        </authorList>
    </citation>
    <scope>NUCLEOTIDE SEQUENCE</scope>
    <source>
        <strain evidence="1">JCM 4059</strain>
    </source>
</reference>
<name>A0A919B7I8_9ACTN</name>
<dbReference type="RefSeq" id="WP_190131574.1">
    <property type="nucleotide sequence ID" value="NZ_BNBD01000010.1"/>
</dbReference>
<dbReference type="Proteomes" id="UP000638313">
    <property type="component" value="Unassembled WGS sequence"/>
</dbReference>
<evidence type="ECO:0000313" key="1">
    <source>
        <dbReference type="EMBL" id="GHF59449.1"/>
    </source>
</evidence>
<gene>
    <name evidence="1" type="ORF">GCM10010218_46210</name>
</gene>
<reference evidence="1" key="1">
    <citation type="journal article" date="2014" name="Int. J. Syst. Evol. Microbiol.">
        <title>Complete genome sequence of Corynebacterium casei LMG S-19264T (=DSM 44701T), isolated from a smear-ripened cheese.</title>
        <authorList>
            <consortium name="US DOE Joint Genome Institute (JGI-PGF)"/>
            <person name="Walter F."/>
            <person name="Albersmeier A."/>
            <person name="Kalinowski J."/>
            <person name="Ruckert C."/>
        </authorList>
    </citation>
    <scope>NUCLEOTIDE SEQUENCE</scope>
    <source>
        <strain evidence="1">JCM 4059</strain>
    </source>
</reference>
<accession>A0A919B7I8</accession>
<proteinExistence type="predicted"/>
<evidence type="ECO:0000313" key="2">
    <source>
        <dbReference type="Proteomes" id="UP000638313"/>
    </source>
</evidence>
<organism evidence="1 2">
    <name type="scientific">Streptomyces mashuensis</name>
    <dbReference type="NCBI Taxonomy" id="33904"/>
    <lineage>
        <taxon>Bacteria</taxon>
        <taxon>Bacillati</taxon>
        <taxon>Actinomycetota</taxon>
        <taxon>Actinomycetes</taxon>
        <taxon>Kitasatosporales</taxon>
        <taxon>Streptomycetaceae</taxon>
        <taxon>Streptomyces</taxon>
    </lineage>
</organism>
<comment type="caution">
    <text evidence="1">The sequence shown here is derived from an EMBL/GenBank/DDBJ whole genome shotgun (WGS) entry which is preliminary data.</text>
</comment>
<dbReference type="InterPro" id="IPR042261">
    <property type="entry name" value="Lsr2-like_dimerization"/>
</dbReference>
<dbReference type="Gene3D" id="3.30.60.230">
    <property type="entry name" value="Lsr2, dimerization domain"/>
    <property type="match status" value="1"/>
</dbReference>